<accession>A0ABU9HVG5</accession>
<dbReference type="InterPro" id="IPR012338">
    <property type="entry name" value="Beta-lactam/transpept-like"/>
</dbReference>
<dbReference type="PANTHER" id="PTHR43283:SF14">
    <property type="entry name" value="BLL8153 PROTEIN"/>
    <property type="match status" value="1"/>
</dbReference>
<keyword evidence="1" id="KW-0732">Signal</keyword>
<evidence type="ECO:0000256" key="1">
    <source>
        <dbReference type="SAM" id="SignalP"/>
    </source>
</evidence>
<keyword evidence="4" id="KW-1185">Reference proteome</keyword>
<dbReference type="Gene3D" id="3.40.710.10">
    <property type="entry name" value="DD-peptidase/beta-lactamase superfamily"/>
    <property type="match status" value="1"/>
</dbReference>
<dbReference type="EMBL" id="JBBYHR010000003">
    <property type="protein sequence ID" value="MEL1244153.1"/>
    <property type="molecule type" value="Genomic_DNA"/>
</dbReference>
<dbReference type="RefSeq" id="WP_341696464.1">
    <property type="nucleotide sequence ID" value="NZ_JBBYHR010000003.1"/>
</dbReference>
<feature type="chain" id="PRO_5046709836" evidence="1">
    <location>
        <begin position="23"/>
        <end position="367"/>
    </location>
</feature>
<protein>
    <submittedName>
        <fullName evidence="3">Serine hydrolase</fullName>
        <ecNumber evidence="3">3.-.-.-</ecNumber>
    </submittedName>
</protein>
<dbReference type="PANTHER" id="PTHR43283">
    <property type="entry name" value="BETA-LACTAMASE-RELATED"/>
    <property type="match status" value="1"/>
</dbReference>
<dbReference type="Proteomes" id="UP001464555">
    <property type="component" value="Unassembled WGS sequence"/>
</dbReference>
<feature type="signal peptide" evidence="1">
    <location>
        <begin position="1"/>
        <end position="22"/>
    </location>
</feature>
<dbReference type="InterPro" id="IPR050789">
    <property type="entry name" value="Diverse_Enzym_Activities"/>
</dbReference>
<reference evidence="3 4" key="1">
    <citation type="submission" date="2024-04" db="EMBL/GenBank/DDBJ databases">
        <title>Flavobacterium sp. DGU11 16S ribosomal RNA gene Genome sequencing and assembly.</title>
        <authorList>
            <person name="Park S."/>
        </authorList>
    </citation>
    <scope>NUCLEOTIDE SEQUENCE [LARGE SCALE GENOMIC DNA]</scope>
    <source>
        <strain evidence="3 4">DGU11</strain>
    </source>
</reference>
<dbReference type="SUPFAM" id="SSF56601">
    <property type="entry name" value="beta-lactamase/transpeptidase-like"/>
    <property type="match status" value="1"/>
</dbReference>
<proteinExistence type="predicted"/>
<keyword evidence="3" id="KW-0378">Hydrolase</keyword>
<organism evidence="3 4">
    <name type="scientific">Flavobacterium arundinis</name>
    <dbReference type="NCBI Taxonomy" id="3139143"/>
    <lineage>
        <taxon>Bacteria</taxon>
        <taxon>Pseudomonadati</taxon>
        <taxon>Bacteroidota</taxon>
        <taxon>Flavobacteriia</taxon>
        <taxon>Flavobacteriales</taxon>
        <taxon>Flavobacteriaceae</taxon>
        <taxon>Flavobacterium</taxon>
    </lineage>
</organism>
<comment type="caution">
    <text evidence="3">The sequence shown here is derived from an EMBL/GenBank/DDBJ whole genome shotgun (WGS) entry which is preliminary data.</text>
</comment>
<gene>
    <name evidence="3" type="ORF">AAEO56_07780</name>
</gene>
<dbReference type="EC" id="3.-.-.-" evidence="3"/>
<dbReference type="GO" id="GO:0016787">
    <property type="term" value="F:hydrolase activity"/>
    <property type="evidence" value="ECO:0007669"/>
    <property type="project" value="UniProtKB-KW"/>
</dbReference>
<feature type="domain" description="Beta-lactamase-related" evidence="2">
    <location>
        <begin position="84"/>
        <end position="347"/>
    </location>
</feature>
<dbReference type="InterPro" id="IPR001466">
    <property type="entry name" value="Beta-lactam-related"/>
</dbReference>
<evidence type="ECO:0000259" key="2">
    <source>
        <dbReference type="Pfam" id="PF00144"/>
    </source>
</evidence>
<dbReference type="PROSITE" id="PS51257">
    <property type="entry name" value="PROKAR_LIPOPROTEIN"/>
    <property type="match status" value="1"/>
</dbReference>
<sequence length="367" mass="41645">MKTYFYRCLTLFCLISTTTLLTSCTIGRFAYYNFANITDHKIFPSRTAKADSVKFHYAVSKNPRAPKKLTIRNKETSFDDYLKGSNTVAFIIIKNDSIQYEKYFNGYNEESVVASFSMAKSVTSILIGCALDDGLIKSTDEPMVNYIPELNHDGLEKVTIKDLLDMKSGIHFNESYVNPFGDAATYYYGRNLRRSMYNRKMAHAPGGDFEYSSGDTQLLGFVLERALKGKTITSYLEEKLWKPLGMEYDATWSLDKEKDGLEKTFCCINARARDFAKIGRLYLNNGKWNGKQIVSSQWVKESTTSIPGSEGYTNQWWLNSDGSYLAKGILGQYIYVNPAKNLIIVRLGKNHGNTDWDGLFDSLAANY</sequence>
<name>A0ABU9HVG5_9FLAO</name>
<evidence type="ECO:0000313" key="4">
    <source>
        <dbReference type="Proteomes" id="UP001464555"/>
    </source>
</evidence>
<dbReference type="Pfam" id="PF00144">
    <property type="entry name" value="Beta-lactamase"/>
    <property type="match status" value="1"/>
</dbReference>
<evidence type="ECO:0000313" key="3">
    <source>
        <dbReference type="EMBL" id="MEL1244153.1"/>
    </source>
</evidence>